<keyword evidence="6" id="KW-0326">Glycosidase</keyword>
<feature type="chain" id="PRO_5035210232" description="glucan endo-1,3-beta-D-glucosidase" evidence="9">
    <location>
        <begin position="24"/>
        <end position="398"/>
    </location>
</feature>
<feature type="domain" description="Cell wall protein YJL171C/Tos1 N-terminal" evidence="11">
    <location>
        <begin position="30"/>
        <end position="94"/>
    </location>
</feature>
<dbReference type="GO" id="GO:0042973">
    <property type="term" value="F:glucan endo-1,3-beta-D-glucosidase activity"/>
    <property type="evidence" value="ECO:0007669"/>
    <property type="project" value="UniProtKB-EC"/>
</dbReference>
<protein>
    <recommendedName>
        <fullName evidence="3">glucan endo-1,3-beta-D-glucosidase</fullName>
        <ecNumber evidence="3">3.2.1.39</ecNumber>
    </recommendedName>
</protein>
<evidence type="ECO:0000256" key="1">
    <source>
        <dbReference type="ARBA" id="ARBA00000382"/>
    </source>
</evidence>
<name>A0A8J2T920_ZYGB2</name>
<evidence type="ECO:0000313" key="13">
    <source>
        <dbReference type="Proteomes" id="UP000019375"/>
    </source>
</evidence>
<dbReference type="OrthoDB" id="118256at2759"/>
<evidence type="ECO:0000256" key="9">
    <source>
        <dbReference type="SAM" id="SignalP"/>
    </source>
</evidence>
<dbReference type="GO" id="GO:0071555">
    <property type="term" value="P:cell wall organization"/>
    <property type="evidence" value="ECO:0007669"/>
    <property type="project" value="UniProtKB-KW"/>
</dbReference>
<dbReference type="Proteomes" id="UP000019375">
    <property type="component" value="Unassembled WGS sequence"/>
</dbReference>
<dbReference type="Pfam" id="PF10290">
    <property type="entry name" value="YJL171C_Tos1_N"/>
    <property type="match status" value="1"/>
</dbReference>
<evidence type="ECO:0000259" key="11">
    <source>
        <dbReference type="Pfam" id="PF10290"/>
    </source>
</evidence>
<evidence type="ECO:0000256" key="8">
    <source>
        <dbReference type="SAM" id="Phobius"/>
    </source>
</evidence>
<dbReference type="GO" id="GO:0009277">
    <property type="term" value="C:fungal-type cell wall"/>
    <property type="evidence" value="ECO:0007669"/>
    <property type="project" value="TreeGrafter"/>
</dbReference>
<keyword evidence="7" id="KW-0961">Cell wall biogenesis/degradation</keyword>
<evidence type="ECO:0000256" key="7">
    <source>
        <dbReference type="ARBA" id="ARBA00023316"/>
    </source>
</evidence>
<organism evidence="12 13">
    <name type="scientific">Zygosaccharomyces bailii (strain CLIB 213 / ATCC 58445 / CBS 680 / BCRC 21525 / NBRC 1098 / NCYC 1416 / NRRL Y-2227)</name>
    <dbReference type="NCBI Taxonomy" id="1333698"/>
    <lineage>
        <taxon>Eukaryota</taxon>
        <taxon>Fungi</taxon>
        <taxon>Dikarya</taxon>
        <taxon>Ascomycota</taxon>
        <taxon>Saccharomycotina</taxon>
        <taxon>Saccharomycetes</taxon>
        <taxon>Saccharomycetales</taxon>
        <taxon>Saccharomycetaceae</taxon>
        <taxon>Zygosaccharomyces</taxon>
    </lineage>
</organism>
<evidence type="ECO:0000313" key="12">
    <source>
        <dbReference type="EMBL" id="CDF90323.1"/>
    </source>
</evidence>
<sequence>MSGLKMIYSIFAVLGLFLDTVLATAQAYKQLEFSNVGFTGSFTPVQKISDETSSKCTCEPGDREYFSGTNAPLSEYLSVHLRGPLKLSQFGFYVADKFIINDNSSSLGTWDRVAYYNAEKQTADNVTFTTNAGTDSPCLGKALCYAANDGVSKADSSTVLKSDNYISSDEEFSIFSSTECPKSGKNKKCGVYRKGIPAYYGFYGTTKMFLFEFEMPRETKKNSSSFSYYDMPAIWLLNDHIPRTSQYPTNGNCSCWSSGCGEYDIFEVMNGTERDRLYSTFHTFQGIENLNVGIQSYGYIERDTENTMRGGVIFDSNGSTISFISSSLSFDQNLTASSVNGLLYVSDEDQVYNRKLLSVAGSASSSKQSDAFSLLTDGRGLWYYLLTIFTGLAHFIMV</sequence>
<keyword evidence="4 9" id="KW-0732">Signal</keyword>
<proteinExistence type="inferred from homology"/>
<dbReference type="Pfam" id="PF10287">
    <property type="entry name" value="YJL171C_Tos1_C"/>
    <property type="match status" value="1"/>
</dbReference>
<gene>
    <name evidence="12" type="ORF">BN860_05886g</name>
</gene>
<dbReference type="InterPro" id="IPR018807">
    <property type="entry name" value="YJL171C/Tos1_N"/>
</dbReference>
<dbReference type="EC" id="3.2.1.39" evidence="3"/>
<keyword evidence="8" id="KW-0812">Transmembrane</keyword>
<dbReference type="InterPro" id="IPR018805">
    <property type="entry name" value="YJL171C/Tos1_C"/>
</dbReference>
<keyword evidence="8" id="KW-1133">Transmembrane helix</keyword>
<comment type="catalytic activity">
    <reaction evidence="1">
        <text>Hydrolysis of (1-&gt;3)-beta-D-glucosidic linkages in (1-&gt;3)-beta-D-glucans.</text>
        <dbReference type="EC" id="3.2.1.39"/>
    </reaction>
</comment>
<evidence type="ECO:0000256" key="2">
    <source>
        <dbReference type="ARBA" id="ARBA00006055"/>
    </source>
</evidence>
<comment type="similarity">
    <text evidence="2">Belongs to the PGA52 family.</text>
</comment>
<feature type="signal peptide" evidence="9">
    <location>
        <begin position="1"/>
        <end position="23"/>
    </location>
</feature>
<evidence type="ECO:0000256" key="4">
    <source>
        <dbReference type="ARBA" id="ARBA00022729"/>
    </source>
</evidence>
<evidence type="ECO:0000256" key="3">
    <source>
        <dbReference type="ARBA" id="ARBA00012780"/>
    </source>
</evidence>
<reference evidence="13" key="1">
    <citation type="journal article" date="2013" name="Genome Announc.">
        <title>Genome sequence of the food spoilage yeast Zygosaccharomyces bailii CLIB 213(T).</title>
        <authorList>
            <person name="Galeote V."/>
            <person name="Bigey F."/>
            <person name="Devillers H."/>
            <person name="Neuveglise C."/>
            <person name="Dequin S."/>
        </authorList>
    </citation>
    <scope>NUCLEOTIDE SEQUENCE [LARGE SCALE GENOMIC DNA]</scope>
    <source>
        <strain evidence="13">CLIB 213 / ATCC 58445 / CBS 680 / CCRC 21525 / NBRC 1098 / NCYC 1416 / NRRL Y-2227</strain>
    </source>
</reference>
<dbReference type="EMBL" id="HG316459">
    <property type="protein sequence ID" value="CDF90323.1"/>
    <property type="molecule type" value="Genomic_DNA"/>
</dbReference>
<evidence type="ECO:0000259" key="10">
    <source>
        <dbReference type="Pfam" id="PF10287"/>
    </source>
</evidence>
<dbReference type="PANTHER" id="PTHR31737">
    <property type="entry name" value="PROTEIN TOS1"/>
    <property type="match status" value="1"/>
</dbReference>
<keyword evidence="13" id="KW-1185">Reference proteome</keyword>
<feature type="domain" description="Cell wall protein YJL171C/Tos1 C-terminal" evidence="10">
    <location>
        <begin position="108"/>
        <end position="341"/>
    </location>
</feature>
<evidence type="ECO:0000256" key="5">
    <source>
        <dbReference type="ARBA" id="ARBA00022801"/>
    </source>
</evidence>
<keyword evidence="8" id="KW-0472">Membrane</keyword>
<accession>A0A8J2T920</accession>
<feature type="transmembrane region" description="Helical" evidence="8">
    <location>
        <begin position="381"/>
        <end position="397"/>
    </location>
</feature>
<evidence type="ECO:0000256" key="6">
    <source>
        <dbReference type="ARBA" id="ARBA00023295"/>
    </source>
</evidence>
<dbReference type="PANTHER" id="PTHR31737:SF3">
    <property type="entry name" value="CELL WALL PROTEIN YJL171C"/>
    <property type="match status" value="1"/>
</dbReference>
<dbReference type="AlphaFoldDB" id="A0A8J2T920"/>
<keyword evidence="5" id="KW-0378">Hydrolase</keyword>